<feature type="compositionally biased region" description="Low complexity" evidence="12">
    <location>
        <begin position="1200"/>
        <end position="1216"/>
    </location>
</feature>
<dbReference type="SUPFAM" id="SSF52540">
    <property type="entry name" value="P-loop containing nucleoside triphosphate hydrolases"/>
    <property type="match status" value="1"/>
</dbReference>
<keyword evidence="5 10" id="KW-0547">Nucleotide-binding</keyword>
<dbReference type="PRINTS" id="PR00380">
    <property type="entry name" value="KINESINHEAVY"/>
</dbReference>
<dbReference type="GO" id="GO:0007018">
    <property type="term" value="P:microtubule-based movement"/>
    <property type="evidence" value="ECO:0007669"/>
    <property type="project" value="InterPro"/>
</dbReference>
<proteinExistence type="inferred from homology"/>
<dbReference type="InterPro" id="IPR036961">
    <property type="entry name" value="Kinesin_motor_dom_sf"/>
</dbReference>
<organism evidence="14 15">
    <name type="scientific">Cavenderia fasciculata</name>
    <name type="common">Slime mold</name>
    <name type="synonym">Dictyostelium fasciculatum</name>
    <dbReference type="NCBI Taxonomy" id="261658"/>
    <lineage>
        <taxon>Eukaryota</taxon>
        <taxon>Amoebozoa</taxon>
        <taxon>Evosea</taxon>
        <taxon>Eumycetozoa</taxon>
        <taxon>Dictyostelia</taxon>
        <taxon>Acytosteliales</taxon>
        <taxon>Cavenderiaceae</taxon>
        <taxon>Cavenderia</taxon>
    </lineage>
</organism>
<feature type="binding site" evidence="10">
    <location>
        <begin position="108"/>
        <end position="115"/>
    </location>
    <ligand>
        <name>ATP</name>
        <dbReference type="ChEBI" id="CHEBI:30616"/>
    </ligand>
</feature>
<feature type="coiled-coil region" evidence="11">
    <location>
        <begin position="385"/>
        <end position="484"/>
    </location>
</feature>
<evidence type="ECO:0000259" key="13">
    <source>
        <dbReference type="PROSITE" id="PS50067"/>
    </source>
</evidence>
<keyword evidence="7 10" id="KW-0505">Motor protein</keyword>
<dbReference type="OMA" id="ESCHINK"/>
<dbReference type="RefSeq" id="XP_004351390.1">
    <property type="nucleotide sequence ID" value="XM_004351338.1"/>
</dbReference>
<keyword evidence="11" id="KW-0175">Coiled coil</keyword>
<feature type="coiled-coil region" evidence="11">
    <location>
        <begin position="664"/>
        <end position="705"/>
    </location>
</feature>
<dbReference type="PROSITE" id="PS00411">
    <property type="entry name" value="KINESIN_MOTOR_1"/>
    <property type="match status" value="1"/>
</dbReference>
<feature type="region of interest" description="Disordered" evidence="12">
    <location>
        <begin position="1082"/>
        <end position="1290"/>
    </location>
</feature>
<evidence type="ECO:0000313" key="15">
    <source>
        <dbReference type="Proteomes" id="UP000007797"/>
    </source>
</evidence>
<evidence type="ECO:0000256" key="7">
    <source>
        <dbReference type="ARBA" id="ARBA00023175"/>
    </source>
</evidence>
<protein>
    <submittedName>
        <fullName evidence="14">Kinesin family member 13</fullName>
    </submittedName>
</protein>
<evidence type="ECO:0000256" key="4">
    <source>
        <dbReference type="ARBA" id="ARBA00022701"/>
    </source>
</evidence>
<gene>
    <name evidence="14" type="primary">kif13</name>
    <name evidence="14" type="ORF">DFA_10747</name>
</gene>
<dbReference type="OrthoDB" id="3176171at2759"/>
<dbReference type="SMART" id="SM00129">
    <property type="entry name" value="KISc"/>
    <property type="match status" value="1"/>
</dbReference>
<evidence type="ECO:0000256" key="9">
    <source>
        <dbReference type="ARBA" id="ARBA00034704"/>
    </source>
</evidence>
<feature type="compositionally biased region" description="Low complexity" evidence="12">
    <location>
        <begin position="1043"/>
        <end position="1063"/>
    </location>
</feature>
<feature type="compositionally biased region" description="Polar residues" evidence="12">
    <location>
        <begin position="1"/>
        <end position="11"/>
    </location>
</feature>
<keyword evidence="15" id="KW-1185">Reference proteome</keyword>
<feature type="region of interest" description="Disordered" evidence="12">
    <location>
        <begin position="1"/>
        <end position="23"/>
    </location>
</feature>
<keyword evidence="6 10" id="KW-0067">ATP-binding</keyword>
<reference evidence="15" key="1">
    <citation type="journal article" date="2011" name="Genome Res.">
        <title>Phylogeny-wide analysis of social amoeba genomes highlights ancient origins for complex intercellular communication.</title>
        <authorList>
            <person name="Heidel A.J."/>
            <person name="Lawal H.M."/>
            <person name="Felder M."/>
            <person name="Schilde C."/>
            <person name="Helps N.R."/>
            <person name="Tunggal B."/>
            <person name="Rivero F."/>
            <person name="John U."/>
            <person name="Schleicher M."/>
            <person name="Eichinger L."/>
            <person name="Platzer M."/>
            <person name="Noegel A.A."/>
            <person name="Schaap P."/>
            <person name="Gloeckner G."/>
        </authorList>
    </citation>
    <scope>NUCLEOTIDE SEQUENCE [LARGE SCALE GENOMIC DNA]</scope>
    <source>
        <strain evidence="15">SH3</strain>
    </source>
</reference>
<evidence type="ECO:0000313" key="14">
    <source>
        <dbReference type="EMBL" id="EGG14874.1"/>
    </source>
</evidence>
<dbReference type="GO" id="GO:0051231">
    <property type="term" value="P:spindle elongation"/>
    <property type="evidence" value="ECO:0007669"/>
    <property type="project" value="TreeGrafter"/>
</dbReference>
<feature type="compositionally biased region" description="Low complexity" evidence="12">
    <location>
        <begin position="1088"/>
        <end position="1127"/>
    </location>
</feature>
<dbReference type="PANTHER" id="PTHR47970">
    <property type="entry name" value="KINESIN-LIKE PROTEIN KIF11"/>
    <property type="match status" value="1"/>
</dbReference>
<keyword evidence="4" id="KW-0493">Microtubule</keyword>
<dbReference type="STRING" id="1054147.F4QBA2"/>
<keyword evidence="8" id="KW-0206">Cytoskeleton</keyword>
<feature type="region of interest" description="Disordered" evidence="12">
    <location>
        <begin position="1035"/>
        <end position="1066"/>
    </location>
</feature>
<evidence type="ECO:0000256" key="3">
    <source>
        <dbReference type="ARBA" id="ARBA00022490"/>
    </source>
</evidence>
<dbReference type="Pfam" id="PF00225">
    <property type="entry name" value="Kinesin"/>
    <property type="match status" value="1"/>
</dbReference>
<dbReference type="PANTHER" id="PTHR47970:SF12">
    <property type="entry name" value="KINESIN FAMILY MEMBER 11"/>
    <property type="match status" value="1"/>
</dbReference>
<evidence type="ECO:0000256" key="11">
    <source>
        <dbReference type="SAM" id="Coils"/>
    </source>
</evidence>
<dbReference type="InterPro" id="IPR027417">
    <property type="entry name" value="P-loop_NTPase"/>
</dbReference>
<name>F4QBA2_CACFS</name>
<dbReference type="Gene3D" id="3.40.850.10">
    <property type="entry name" value="Kinesin motor domain"/>
    <property type="match status" value="1"/>
</dbReference>
<dbReference type="GO" id="GO:0072686">
    <property type="term" value="C:mitotic spindle"/>
    <property type="evidence" value="ECO:0007669"/>
    <property type="project" value="TreeGrafter"/>
</dbReference>
<dbReference type="FunFam" id="3.40.850.10:FF:000019">
    <property type="entry name" value="Kinesin-like protein KIN-5D"/>
    <property type="match status" value="1"/>
</dbReference>
<keyword evidence="2" id="KW-0813">Transport</keyword>
<evidence type="ECO:0000256" key="12">
    <source>
        <dbReference type="SAM" id="MobiDB-lite"/>
    </source>
</evidence>
<dbReference type="GeneID" id="14866946"/>
<dbReference type="GO" id="GO:0008017">
    <property type="term" value="F:microtubule binding"/>
    <property type="evidence" value="ECO:0007669"/>
    <property type="project" value="InterPro"/>
</dbReference>
<dbReference type="GO" id="GO:0005876">
    <property type="term" value="C:spindle microtubule"/>
    <property type="evidence" value="ECO:0007669"/>
    <property type="project" value="TreeGrafter"/>
</dbReference>
<dbReference type="InterPro" id="IPR019821">
    <property type="entry name" value="Kinesin_motor_CS"/>
</dbReference>
<evidence type="ECO:0000256" key="1">
    <source>
        <dbReference type="ARBA" id="ARBA00004245"/>
    </source>
</evidence>
<dbReference type="GO" id="GO:0090307">
    <property type="term" value="P:mitotic spindle assembly"/>
    <property type="evidence" value="ECO:0007669"/>
    <property type="project" value="TreeGrafter"/>
</dbReference>
<dbReference type="InterPro" id="IPR047149">
    <property type="entry name" value="KIF11-like"/>
</dbReference>
<dbReference type="KEGG" id="dfa:DFA_10747"/>
<comment type="similarity">
    <text evidence="9">Belongs to the TRAFAC class myosin-kinesin ATPase superfamily. Kinesin family. KIN-5/BimC subfamily.</text>
</comment>
<feature type="compositionally biased region" description="Low complexity" evidence="12">
    <location>
        <begin position="1141"/>
        <end position="1189"/>
    </location>
</feature>
<comment type="subcellular location">
    <subcellularLocation>
        <location evidence="1">Cytoplasm</location>
        <location evidence="1">Cytoskeleton</location>
    </subcellularLocation>
</comment>
<evidence type="ECO:0000256" key="5">
    <source>
        <dbReference type="ARBA" id="ARBA00022741"/>
    </source>
</evidence>
<dbReference type="EMBL" id="GL883027">
    <property type="protein sequence ID" value="EGG14874.1"/>
    <property type="molecule type" value="Genomic_DNA"/>
</dbReference>
<dbReference type="GO" id="GO:0008574">
    <property type="term" value="F:plus-end-directed microtubule motor activity"/>
    <property type="evidence" value="ECO:0007669"/>
    <property type="project" value="TreeGrafter"/>
</dbReference>
<keyword evidence="3" id="KW-0963">Cytoplasm</keyword>
<sequence>MITGASIHNQINNNSTSKKEEKKSVQNVQAFVRVRPLSPLELQSKEASPLDCISNKDIVCTYKGSTRQYQFDHVFPQDSRQQDLFDVGVRPIADEVLNGFNGTIFVYGQTGTGKTYTMEGKMDMQEEYGIIPRTIHYIFQTLEKAGSDYNVRVSHLEIYKEEIYDLLACNSSNEHKSLNVYGKYINRKKKNDREMKDDSRKGTTVPDLEEIVVSDTQSIMSILSKSCKRRQTAETLYNKQSSRSHCIFSVTIHIKETTLGGEDLIKIGKLNLVDLAGSENAQKSGSNNERLREASVINQSLLTLGRVISALTSDTNSHIPYRDSKLTRLLQDSLGGKTKTSIIATVSPSSINLEETVNTLDYAFKAKNIKNTPQINQKMSKNSLLKEQAAEIGRLKQLLQAAYDKNGVYLTMDVYKTMEQTIDEQKAKLSNMDLQYHNDTKQIQYLRQSLIGFNTKFNNMEKENILIKEEYQQQSNRLEEWKNDDSILRDTIELAINDLSHLHMKIDKMKSNEIENQKNNTKSKKELVEKIGELNEIQTNVLLTNINLYQSIKSDLLDFQSTQQTETNNLTNNVNRMNVLMNGVSEKISMISNSLLDSTLPLSKLPGENSSLVSTLDKTLTSLKHQFEQFVGDLESKMAGNGDKIKELIDGCIDSFDIVAEKNRVATEQQHEELQKVIDVLNKTLEEKNALIATQKQQHQELLDKQVKAKLAWEKKLVTKMTQVITQMSDSLYQTQSSVYEQAMNDQIASLTNSNDQFKETMSNSLTSLHDTIDNQQLMSTTAQTKTSLEALKESIYEAQQDRDNIIDRGMIKKIEKTTNMCTATNNKHKQSMSNLTPVIQSINKSMIDQQEVVSMVKECESILVTNNTTAKTHQQHLDKHVTKAVSSIDNQLEQLGQHSKSLRMLSDPNQLLNSIPTLFQSKTTEQTGTTPNRKSFVYPSKKEFKINSINQLVKSNNINQKEEEEEERQVEEENIITEKVPLDENENENETTMLDDDNDIENHLMNQFGQQQQTRPKTPTTPIRAIFDKFNSPFVNQPSLLNNNNNNNNISPSSNNNNNNNNTKPLFQFMASQTKKNIATRKSMMGSPSSSPSSNNNINNINNSPSSSNNNNNLSPMIFNNNNNNNTGNHLKRKNAEPPSSSSSTGGSSLSSSGLSGSTLSILSSSTSSNLSVSDIDSISTSSSSTISQQPLKKSKGASSTIPITTTTSSSSRSTIGGGVKTSSTRKPPTSAASIKKKPSSAATTTATWRNKQTTATTNPPTTIPSQRSSSSLKSSTLTKGKENILFSN</sequence>
<dbReference type="InterPro" id="IPR001752">
    <property type="entry name" value="Kinesin_motor_dom"/>
</dbReference>
<evidence type="ECO:0000256" key="2">
    <source>
        <dbReference type="ARBA" id="ARBA00022448"/>
    </source>
</evidence>
<dbReference type="Proteomes" id="UP000007797">
    <property type="component" value="Unassembled WGS sequence"/>
</dbReference>
<feature type="domain" description="Kinesin motor" evidence="13">
    <location>
        <begin position="27"/>
        <end position="369"/>
    </location>
</feature>
<dbReference type="PROSITE" id="PS50067">
    <property type="entry name" value="KINESIN_MOTOR_2"/>
    <property type="match status" value="1"/>
</dbReference>
<accession>F4QBA2</accession>
<feature type="compositionally biased region" description="Low complexity" evidence="12">
    <location>
        <begin position="1228"/>
        <end position="1280"/>
    </location>
</feature>
<dbReference type="GO" id="GO:0005634">
    <property type="term" value="C:nucleus"/>
    <property type="evidence" value="ECO:0007669"/>
    <property type="project" value="TreeGrafter"/>
</dbReference>
<evidence type="ECO:0000256" key="8">
    <source>
        <dbReference type="ARBA" id="ARBA00023212"/>
    </source>
</evidence>
<evidence type="ECO:0000256" key="10">
    <source>
        <dbReference type="PROSITE-ProRule" id="PRU00283"/>
    </source>
</evidence>
<evidence type="ECO:0000256" key="6">
    <source>
        <dbReference type="ARBA" id="ARBA00022840"/>
    </source>
</evidence>
<dbReference type="GO" id="GO:0005524">
    <property type="term" value="F:ATP binding"/>
    <property type="evidence" value="ECO:0007669"/>
    <property type="project" value="UniProtKB-UniRule"/>
</dbReference>